<evidence type="ECO:0000313" key="2">
    <source>
        <dbReference type="EMBL" id="CAI2373934.1"/>
    </source>
</evidence>
<reference evidence="2" key="1">
    <citation type="submission" date="2023-07" db="EMBL/GenBank/DDBJ databases">
        <authorList>
            <consortium name="AG Swart"/>
            <person name="Singh M."/>
            <person name="Singh A."/>
            <person name="Seah K."/>
            <person name="Emmerich C."/>
        </authorList>
    </citation>
    <scope>NUCLEOTIDE SEQUENCE</scope>
    <source>
        <strain evidence="2">DP1</strain>
    </source>
</reference>
<gene>
    <name evidence="2" type="ORF">ECRASSUSDP1_LOCUS15283</name>
</gene>
<keyword evidence="3" id="KW-1185">Reference proteome</keyword>
<dbReference type="EMBL" id="CAMPGE010015303">
    <property type="protein sequence ID" value="CAI2373934.1"/>
    <property type="molecule type" value="Genomic_DNA"/>
</dbReference>
<name>A0AAD1XJN6_EUPCR</name>
<accession>A0AAD1XJN6</accession>
<organism evidence="2 3">
    <name type="scientific">Euplotes crassus</name>
    <dbReference type="NCBI Taxonomy" id="5936"/>
    <lineage>
        <taxon>Eukaryota</taxon>
        <taxon>Sar</taxon>
        <taxon>Alveolata</taxon>
        <taxon>Ciliophora</taxon>
        <taxon>Intramacronucleata</taxon>
        <taxon>Spirotrichea</taxon>
        <taxon>Hypotrichia</taxon>
        <taxon>Euplotida</taxon>
        <taxon>Euplotidae</taxon>
        <taxon>Moneuplotes</taxon>
    </lineage>
</organism>
<proteinExistence type="predicted"/>
<dbReference type="Proteomes" id="UP001295684">
    <property type="component" value="Unassembled WGS sequence"/>
</dbReference>
<evidence type="ECO:0000313" key="3">
    <source>
        <dbReference type="Proteomes" id="UP001295684"/>
    </source>
</evidence>
<dbReference type="AlphaFoldDB" id="A0AAD1XJN6"/>
<comment type="caution">
    <text evidence="2">The sequence shown here is derived from an EMBL/GenBank/DDBJ whole genome shotgun (WGS) entry which is preliminary data.</text>
</comment>
<feature type="region of interest" description="Disordered" evidence="1">
    <location>
        <begin position="74"/>
        <end position="94"/>
    </location>
</feature>
<protein>
    <submittedName>
        <fullName evidence="2">Uncharacterized protein</fullName>
    </submittedName>
</protein>
<evidence type="ECO:0000256" key="1">
    <source>
        <dbReference type="SAM" id="MobiDB-lite"/>
    </source>
</evidence>
<sequence>MLPKMSMVSNSVRKFNDSLFTLKEYGNFEFISSLSSPGITKKHLGPISEHAGFYAHFNIVNIQNLDSIPGRNYSSLIPSERPGRDTHLTYFSES</sequence>